<evidence type="ECO:0008006" key="6">
    <source>
        <dbReference type="Google" id="ProtNLM"/>
    </source>
</evidence>
<accession>A0ABS7CJX4</accession>
<reference evidence="4 5" key="1">
    <citation type="submission" date="2021-07" db="EMBL/GenBank/DDBJ databases">
        <title>Paenibacillus radiodurans sp. nov., isolated from the southeastern edge of Tengger Desert.</title>
        <authorList>
            <person name="Zhang G."/>
        </authorList>
    </citation>
    <scope>NUCLEOTIDE SEQUENCE [LARGE SCALE GENOMIC DNA]</scope>
    <source>
        <strain evidence="4 5">CCM 7311</strain>
    </source>
</reference>
<organism evidence="4 5">
    <name type="scientific">Paenibacillus sepulcri</name>
    <dbReference type="NCBI Taxonomy" id="359917"/>
    <lineage>
        <taxon>Bacteria</taxon>
        <taxon>Bacillati</taxon>
        <taxon>Bacillota</taxon>
        <taxon>Bacilli</taxon>
        <taxon>Bacillales</taxon>
        <taxon>Paenibacillaceae</taxon>
        <taxon>Paenibacillus</taxon>
    </lineage>
</organism>
<dbReference type="Gene3D" id="3.40.50.200">
    <property type="entry name" value="Peptidase S8/S53 domain"/>
    <property type="match status" value="1"/>
</dbReference>
<comment type="similarity">
    <text evidence="1 3">Belongs to the peptidase S8 family.</text>
</comment>
<dbReference type="EMBL" id="JAHZIK010002503">
    <property type="protein sequence ID" value="MBW7460846.1"/>
    <property type="molecule type" value="Genomic_DNA"/>
</dbReference>
<keyword evidence="2" id="KW-0378">Hydrolase</keyword>
<evidence type="ECO:0000256" key="3">
    <source>
        <dbReference type="PROSITE-ProRule" id="PRU01240"/>
    </source>
</evidence>
<dbReference type="PROSITE" id="PS00136">
    <property type="entry name" value="SUBTILASE_ASP"/>
    <property type="match status" value="1"/>
</dbReference>
<protein>
    <recommendedName>
        <fullName evidence="6">Peptidase S8/S53 domain-containing protein</fullName>
    </recommendedName>
</protein>
<evidence type="ECO:0000256" key="2">
    <source>
        <dbReference type="ARBA" id="ARBA00022801"/>
    </source>
</evidence>
<evidence type="ECO:0000256" key="1">
    <source>
        <dbReference type="ARBA" id="ARBA00011073"/>
    </source>
</evidence>
<sequence length="157" mass="17920">MQKLERLLKSCIKDRADASTRRTVIGFKQRSQYIKAVKELSSAGIHPIKSIQESKAICCHLNAKQKNRLKALNNHPHIQYVEEDFKIKAHSLPAASRSHRKRHAKKQTEVWFSPQRITWNIRRVKAPRVWPLTLGKTVGIGIIDTGIAKHPDLHIAG</sequence>
<dbReference type="Gene3D" id="3.30.70.80">
    <property type="entry name" value="Peptidase S8 propeptide/proteinase inhibitor I9"/>
    <property type="match status" value="1"/>
</dbReference>
<evidence type="ECO:0000313" key="5">
    <source>
        <dbReference type="Proteomes" id="UP001519887"/>
    </source>
</evidence>
<dbReference type="Proteomes" id="UP001519887">
    <property type="component" value="Unassembled WGS sequence"/>
</dbReference>
<comment type="caution">
    <text evidence="3">Lacks conserved residue(s) required for the propagation of feature annotation.</text>
</comment>
<gene>
    <name evidence="4" type="ORF">K0U00_42980</name>
</gene>
<comment type="caution">
    <text evidence="4">The sequence shown here is derived from an EMBL/GenBank/DDBJ whole genome shotgun (WGS) entry which is preliminary data.</text>
</comment>
<dbReference type="InterPro" id="IPR036852">
    <property type="entry name" value="Peptidase_S8/S53_dom_sf"/>
</dbReference>
<evidence type="ECO:0000313" key="4">
    <source>
        <dbReference type="EMBL" id="MBW7460846.1"/>
    </source>
</evidence>
<dbReference type="SUPFAM" id="SSF52743">
    <property type="entry name" value="Subtilisin-like"/>
    <property type="match status" value="1"/>
</dbReference>
<dbReference type="InterPro" id="IPR037045">
    <property type="entry name" value="S8pro/Inhibitor_I9_sf"/>
</dbReference>
<feature type="non-terminal residue" evidence="4">
    <location>
        <position position="157"/>
    </location>
</feature>
<dbReference type="PROSITE" id="PS51892">
    <property type="entry name" value="SUBTILASE"/>
    <property type="match status" value="1"/>
</dbReference>
<dbReference type="InterPro" id="IPR023827">
    <property type="entry name" value="Peptidase_S8_Asp-AS"/>
</dbReference>
<keyword evidence="5" id="KW-1185">Reference proteome</keyword>
<name>A0ABS7CJX4_9BACL</name>
<proteinExistence type="inferred from homology"/>